<protein>
    <recommendedName>
        <fullName evidence="2">DUF4328 domain-containing protein</fullName>
    </recommendedName>
</protein>
<feature type="transmembrane region" description="Helical" evidence="1">
    <location>
        <begin position="126"/>
        <end position="143"/>
    </location>
</feature>
<reference evidence="4 6" key="2">
    <citation type="submission" date="2021-03" db="EMBL/GenBank/DDBJ databases">
        <title>Genomic Encyclopedia of Type Strains, Phase IV (KMG-IV): sequencing the most valuable type-strain genomes for metagenomic binning, comparative biology and taxonomic classification.</title>
        <authorList>
            <person name="Goeker M."/>
        </authorList>
    </citation>
    <scope>NUCLEOTIDE SEQUENCE [LARGE SCALE GENOMIC DNA]</scope>
    <source>
        <strain evidence="4 6">DSM 40499</strain>
    </source>
</reference>
<dbReference type="Pfam" id="PF14219">
    <property type="entry name" value="DUF4328"/>
    <property type="match status" value="1"/>
</dbReference>
<organism evidence="3 5">
    <name type="scientific">Streptomyces griseochromogenes</name>
    <dbReference type="NCBI Taxonomy" id="68214"/>
    <lineage>
        <taxon>Bacteria</taxon>
        <taxon>Bacillati</taxon>
        <taxon>Actinomycetota</taxon>
        <taxon>Actinomycetes</taxon>
        <taxon>Kitasatosporales</taxon>
        <taxon>Streptomycetaceae</taxon>
        <taxon>Streptomyces</taxon>
    </lineage>
</organism>
<keyword evidence="1" id="KW-0812">Transmembrane</keyword>
<feature type="transmembrane region" description="Helical" evidence="1">
    <location>
        <begin position="163"/>
        <end position="180"/>
    </location>
</feature>
<dbReference type="OrthoDB" id="4174975at2"/>
<dbReference type="Proteomes" id="UP001519309">
    <property type="component" value="Unassembled WGS sequence"/>
</dbReference>
<keyword evidence="1" id="KW-1133">Transmembrane helix</keyword>
<evidence type="ECO:0000256" key="1">
    <source>
        <dbReference type="SAM" id="Phobius"/>
    </source>
</evidence>
<feature type="transmembrane region" description="Helical" evidence="1">
    <location>
        <begin position="91"/>
        <end position="111"/>
    </location>
</feature>
<dbReference type="STRING" id="68214.AVL59_05075"/>
<evidence type="ECO:0000259" key="2">
    <source>
        <dbReference type="Pfam" id="PF14219"/>
    </source>
</evidence>
<name>A0A1B1AR48_9ACTN</name>
<evidence type="ECO:0000313" key="6">
    <source>
        <dbReference type="Proteomes" id="UP001519309"/>
    </source>
</evidence>
<keyword evidence="6" id="KW-1185">Reference proteome</keyword>
<dbReference type="EMBL" id="JAGGLP010000004">
    <property type="protein sequence ID" value="MBP2049451.1"/>
    <property type="molecule type" value="Genomic_DNA"/>
</dbReference>
<reference evidence="3 5" key="1">
    <citation type="submission" date="2016-06" db="EMBL/GenBank/DDBJ databases">
        <title>Complete genome sequence of Streptomyces griseochromogenes ATCC 14511, the Blasticidin S producer.</title>
        <authorList>
            <person name="Wu L."/>
        </authorList>
    </citation>
    <scope>NUCLEOTIDE SEQUENCE [LARGE SCALE GENOMIC DNA]</scope>
    <source>
        <strain evidence="3 5">ATCC 14511</strain>
    </source>
</reference>
<evidence type="ECO:0000313" key="3">
    <source>
        <dbReference type="EMBL" id="ANP49034.1"/>
    </source>
</evidence>
<keyword evidence="1" id="KW-0472">Membrane</keyword>
<dbReference type="RefSeq" id="WP_067299982.1">
    <property type="nucleotide sequence ID" value="NZ_CP016279.1"/>
</dbReference>
<feature type="domain" description="DUF4328" evidence="2">
    <location>
        <begin position="77"/>
        <end position="227"/>
    </location>
</feature>
<accession>A0A1B1AR48</accession>
<feature type="transmembrane region" description="Helical" evidence="1">
    <location>
        <begin position="200"/>
        <end position="223"/>
    </location>
</feature>
<proteinExistence type="predicted"/>
<gene>
    <name evidence="3" type="ORF">AVL59_05075</name>
    <name evidence="4" type="ORF">J2Z21_002382</name>
</gene>
<dbReference type="Proteomes" id="UP000092659">
    <property type="component" value="Chromosome"/>
</dbReference>
<dbReference type="EMBL" id="CP016279">
    <property type="protein sequence ID" value="ANP49034.1"/>
    <property type="molecule type" value="Genomic_DNA"/>
</dbReference>
<evidence type="ECO:0000313" key="5">
    <source>
        <dbReference type="Proteomes" id="UP000092659"/>
    </source>
</evidence>
<dbReference type="AlphaFoldDB" id="A0A1B1AR48"/>
<sequence>MTCARCQQFAAAPGGTLCVRCAVPGAVVRSPVGLGRATATLLGVVIAADLFAVVADVLEMNVTGDIAEGVTGADVVQRADHADALYNASGIAQAVALLATMTVYLCWLWRVRVNAEAFNPGGHSKARGWTIGGWFVPVVNLWFPRRVTLDIWDSSAPWAERPGHALVNLWWAMWIVSLFADRAADTESRHAHAAAALHQAASMMLVSDVIDIAAAALAVLVVLKITRMQHGRALAGPVPVPALG</sequence>
<evidence type="ECO:0000313" key="4">
    <source>
        <dbReference type="EMBL" id="MBP2049451.1"/>
    </source>
</evidence>
<dbReference type="InterPro" id="IPR025565">
    <property type="entry name" value="DUF4328"/>
</dbReference>
<dbReference type="KEGG" id="sgs:AVL59_05075"/>